<comment type="similarity">
    <text evidence="1">Belongs to the gamma-glutamyltransferase family.</text>
</comment>
<dbReference type="KEGG" id="hjo:AY555_06175"/>
<dbReference type="InterPro" id="IPR051792">
    <property type="entry name" value="GGT_bact"/>
</dbReference>
<dbReference type="InterPro" id="IPR029055">
    <property type="entry name" value="Ntn_hydrolases_N"/>
</dbReference>
<proteinExistence type="inferred from homology"/>
<keyword evidence="4" id="KW-1185">Reference proteome</keyword>
<name>A0A143DDQ0_9PROT</name>
<evidence type="ECO:0000313" key="3">
    <source>
        <dbReference type="EMBL" id="AMW34837.1"/>
    </source>
</evidence>
<dbReference type="Pfam" id="PF01019">
    <property type="entry name" value="G_glu_transpept"/>
    <property type="match status" value="2"/>
</dbReference>
<dbReference type="PANTHER" id="PTHR43199:SF1">
    <property type="entry name" value="GLUTATHIONE HYDROLASE PROENZYME"/>
    <property type="match status" value="1"/>
</dbReference>
<feature type="chain" id="PRO_5007507790" description="Gamma-glutamyltranspeptidase" evidence="2">
    <location>
        <begin position="23"/>
        <end position="431"/>
    </location>
</feature>
<dbReference type="STRING" id="1549855.AY555_06175"/>
<keyword evidence="2" id="KW-0732">Signal</keyword>
<evidence type="ECO:0000313" key="4">
    <source>
        <dbReference type="Proteomes" id="UP000076066"/>
    </source>
</evidence>
<protein>
    <recommendedName>
        <fullName evidence="5">Gamma-glutamyltranspeptidase</fullName>
    </recommendedName>
</protein>
<dbReference type="PROSITE" id="PS51257">
    <property type="entry name" value="PROKAR_LIPOPROTEIN"/>
    <property type="match status" value="1"/>
</dbReference>
<organism evidence="3 4">
    <name type="scientific">Haematospirillum jordaniae</name>
    <dbReference type="NCBI Taxonomy" id="1549855"/>
    <lineage>
        <taxon>Bacteria</taxon>
        <taxon>Pseudomonadati</taxon>
        <taxon>Pseudomonadota</taxon>
        <taxon>Alphaproteobacteria</taxon>
        <taxon>Rhodospirillales</taxon>
        <taxon>Novispirillaceae</taxon>
        <taxon>Haematospirillum</taxon>
    </lineage>
</organism>
<dbReference type="AlphaFoldDB" id="A0A143DDQ0"/>
<sequence>MFPRQRGLFVAMVMTALVPALSGCWDPARDLKTGTVGYVKGFAGGIVADEPRAVLVGRDVLTAGGSAVDTAVAVGFSLAVTLPSSAGIGGGGICVVHDQAQGTTEVLDFLPGQSSAAVPALPRGLFALHARYGRMRWEEILGPAEQLARFGEPVSRALAVDLGTHGSGLVHDSAARQVFARGTGEPVRAGDHLTQMDLAAFIGRLRRNPADLYGGVLGREFVAASRHAGASLTLEQMRSWKPRWITPETIVSGHDTLYTPPMSGAGGSIHDAWSKRAVAPVAGLNGGGTGFVVVDPSGSAVACALTMRKPFGTGRMVPGFGSFLTPAPGNDTPLAVALAINDHVNEFRSGIAATGAGAAGNAVAVLSSVLGKGGDDVLPKSVMALSSSASGPALVSALHCDRGLPPWPGSCRVAADSRGAGYGLLIGRRSE</sequence>
<dbReference type="Proteomes" id="UP000076066">
    <property type="component" value="Chromosome"/>
</dbReference>
<evidence type="ECO:0008006" key="5">
    <source>
        <dbReference type="Google" id="ProtNLM"/>
    </source>
</evidence>
<feature type="signal peptide" evidence="2">
    <location>
        <begin position="1"/>
        <end position="22"/>
    </location>
</feature>
<dbReference type="EMBL" id="CP014525">
    <property type="protein sequence ID" value="AMW34837.1"/>
    <property type="molecule type" value="Genomic_DNA"/>
</dbReference>
<reference evidence="3 4" key="1">
    <citation type="submission" date="2016-02" db="EMBL/GenBank/DDBJ databases">
        <title>Complete Genome of H5569, the type strain of the newly described species Haematospirillium jordaniae.</title>
        <authorList>
            <person name="Nicholson A.C."/>
            <person name="Humrighouse B.W."/>
            <person name="Loparov V."/>
            <person name="McQuiston J.R."/>
        </authorList>
    </citation>
    <scope>NUCLEOTIDE SEQUENCE [LARGE SCALE GENOMIC DNA]</scope>
    <source>
        <strain evidence="3 4">H5569</strain>
    </source>
</reference>
<dbReference type="PANTHER" id="PTHR43199">
    <property type="entry name" value="GLUTATHIONE HYDROLASE"/>
    <property type="match status" value="1"/>
</dbReference>
<dbReference type="PRINTS" id="PR01210">
    <property type="entry name" value="GGTRANSPTASE"/>
</dbReference>
<evidence type="ECO:0000256" key="1">
    <source>
        <dbReference type="ARBA" id="ARBA00009381"/>
    </source>
</evidence>
<accession>A0A143DDQ0</accession>
<evidence type="ECO:0000256" key="2">
    <source>
        <dbReference type="SAM" id="SignalP"/>
    </source>
</evidence>
<gene>
    <name evidence="3" type="ORF">AY555_06175</name>
</gene>
<dbReference type="SUPFAM" id="SSF56235">
    <property type="entry name" value="N-terminal nucleophile aminohydrolases (Ntn hydrolases)"/>
    <property type="match status" value="1"/>
</dbReference>